<dbReference type="InterPro" id="IPR000944">
    <property type="entry name" value="Tscrpt_reg_Rrf2"/>
</dbReference>
<protein>
    <submittedName>
        <fullName evidence="3">Rrf2 family transcriptional regulator</fullName>
    </submittedName>
</protein>
<dbReference type="InterPro" id="IPR036390">
    <property type="entry name" value="WH_DNA-bd_sf"/>
</dbReference>
<keyword evidence="1" id="KW-0238">DNA-binding</keyword>
<evidence type="ECO:0000256" key="1">
    <source>
        <dbReference type="ARBA" id="ARBA00023125"/>
    </source>
</evidence>
<dbReference type="EMBL" id="BAAALM010000002">
    <property type="protein sequence ID" value="GAA1192030.1"/>
    <property type="molecule type" value="Genomic_DNA"/>
</dbReference>
<name>A0ABN1V3F1_9PSEU</name>
<dbReference type="Proteomes" id="UP001500467">
    <property type="component" value="Unassembled WGS sequence"/>
</dbReference>
<comment type="cofactor">
    <cofactor evidence="2">
        <name>[2Fe-2S] cluster</name>
        <dbReference type="ChEBI" id="CHEBI:190135"/>
    </cofactor>
</comment>
<gene>
    <name evidence="3" type="ORF">GCM10009675_03070</name>
</gene>
<dbReference type="PANTHER" id="PTHR33221:SF4">
    <property type="entry name" value="HTH-TYPE TRANSCRIPTIONAL REPRESSOR NSRR"/>
    <property type="match status" value="1"/>
</dbReference>
<accession>A0ABN1V3F1</accession>
<organism evidence="3 4">
    <name type="scientific">Prauserella alba</name>
    <dbReference type="NCBI Taxonomy" id="176898"/>
    <lineage>
        <taxon>Bacteria</taxon>
        <taxon>Bacillati</taxon>
        <taxon>Actinomycetota</taxon>
        <taxon>Actinomycetes</taxon>
        <taxon>Pseudonocardiales</taxon>
        <taxon>Pseudonocardiaceae</taxon>
        <taxon>Prauserella</taxon>
    </lineage>
</organism>
<dbReference type="InterPro" id="IPR036388">
    <property type="entry name" value="WH-like_DNA-bd_sf"/>
</dbReference>
<proteinExistence type="predicted"/>
<evidence type="ECO:0000313" key="3">
    <source>
        <dbReference type="EMBL" id="GAA1192030.1"/>
    </source>
</evidence>
<evidence type="ECO:0000256" key="2">
    <source>
        <dbReference type="ARBA" id="ARBA00034078"/>
    </source>
</evidence>
<dbReference type="PROSITE" id="PS51197">
    <property type="entry name" value="HTH_RRF2_2"/>
    <property type="match status" value="1"/>
</dbReference>
<dbReference type="Gene3D" id="1.10.10.10">
    <property type="entry name" value="Winged helix-like DNA-binding domain superfamily/Winged helix DNA-binding domain"/>
    <property type="match status" value="1"/>
</dbReference>
<dbReference type="Pfam" id="PF02082">
    <property type="entry name" value="Rrf2"/>
    <property type="match status" value="1"/>
</dbReference>
<comment type="caution">
    <text evidence="3">The sequence shown here is derived from an EMBL/GenBank/DDBJ whole genome shotgun (WGS) entry which is preliminary data.</text>
</comment>
<reference evidence="3 4" key="1">
    <citation type="journal article" date="2019" name="Int. J. Syst. Evol. Microbiol.">
        <title>The Global Catalogue of Microorganisms (GCM) 10K type strain sequencing project: providing services to taxonomists for standard genome sequencing and annotation.</title>
        <authorList>
            <consortium name="The Broad Institute Genomics Platform"/>
            <consortium name="The Broad Institute Genome Sequencing Center for Infectious Disease"/>
            <person name="Wu L."/>
            <person name="Ma J."/>
        </authorList>
    </citation>
    <scope>NUCLEOTIDE SEQUENCE [LARGE SCALE GENOMIC DNA]</scope>
    <source>
        <strain evidence="3 4">JCM 13022</strain>
    </source>
</reference>
<dbReference type="RefSeq" id="WP_253854527.1">
    <property type="nucleotide sequence ID" value="NZ_BAAALM010000002.1"/>
</dbReference>
<keyword evidence="4" id="KW-1185">Reference proteome</keyword>
<evidence type="ECO:0000313" key="4">
    <source>
        <dbReference type="Proteomes" id="UP001500467"/>
    </source>
</evidence>
<dbReference type="PANTHER" id="PTHR33221">
    <property type="entry name" value="WINGED HELIX-TURN-HELIX TRANSCRIPTIONAL REGULATOR, RRF2 FAMILY"/>
    <property type="match status" value="1"/>
</dbReference>
<sequence length="159" mass="16773">MNEHMLDIRFSSALKALLYLAATAEQDPADPPTSSSAQLAEVLATNASLVRKLLVPLVHGGLIESTKGRAGGARLAKPAEDITLAEIYRCTVGDKPLWACRPDSAASCDVTAHTAEFFGRLSADTERAVLDVLGSRTLADSLAEVRTLDTPAASPETAR</sequence>
<dbReference type="SUPFAM" id="SSF46785">
    <property type="entry name" value="Winged helix' DNA-binding domain"/>
    <property type="match status" value="1"/>
</dbReference>